<gene>
    <name evidence="1" type="ORF">H310_11107</name>
</gene>
<dbReference type="GeneID" id="20088157"/>
<dbReference type="EMBL" id="KI913980">
    <property type="protein sequence ID" value="ETV95691.1"/>
    <property type="molecule type" value="Genomic_DNA"/>
</dbReference>
<sequence length="40" mass="4725">MAQFKRHLRDQWIAEDCVSTVDDDNDDNWMSPTAKVNCIR</sequence>
<dbReference type="RefSeq" id="XP_008875884.1">
    <property type="nucleotide sequence ID" value="XM_008877662.1"/>
</dbReference>
<dbReference type="AlphaFoldDB" id="A0A024TPY6"/>
<name>A0A024TPY6_9STRA</name>
<accession>A0A024TPY6</accession>
<protein>
    <submittedName>
        <fullName evidence="1">Uncharacterized protein</fullName>
    </submittedName>
</protein>
<reference evidence="1" key="1">
    <citation type="submission" date="2013-12" db="EMBL/GenBank/DDBJ databases">
        <title>The Genome Sequence of Aphanomyces invadans NJM9701.</title>
        <authorList>
            <consortium name="The Broad Institute Genomics Platform"/>
            <person name="Russ C."/>
            <person name="Tyler B."/>
            <person name="van West P."/>
            <person name="Dieguez-Uribeondo J."/>
            <person name="Young S.K."/>
            <person name="Zeng Q."/>
            <person name="Gargeya S."/>
            <person name="Fitzgerald M."/>
            <person name="Abouelleil A."/>
            <person name="Alvarado L."/>
            <person name="Chapman S.B."/>
            <person name="Gainer-Dewar J."/>
            <person name="Goldberg J."/>
            <person name="Griggs A."/>
            <person name="Gujja S."/>
            <person name="Hansen M."/>
            <person name="Howarth C."/>
            <person name="Imamovic A."/>
            <person name="Ireland A."/>
            <person name="Larimer J."/>
            <person name="McCowan C."/>
            <person name="Murphy C."/>
            <person name="Pearson M."/>
            <person name="Poon T.W."/>
            <person name="Priest M."/>
            <person name="Roberts A."/>
            <person name="Saif S."/>
            <person name="Shea T."/>
            <person name="Sykes S."/>
            <person name="Wortman J."/>
            <person name="Nusbaum C."/>
            <person name="Birren B."/>
        </authorList>
    </citation>
    <scope>NUCLEOTIDE SEQUENCE [LARGE SCALE GENOMIC DNA]</scope>
    <source>
        <strain evidence="1">NJM9701</strain>
    </source>
</reference>
<organism evidence="1">
    <name type="scientific">Aphanomyces invadans</name>
    <dbReference type="NCBI Taxonomy" id="157072"/>
    <lineage>
        <taxon>Eukaryota</taxon>
        <taxon>Sar</taxon>
        <taxon>Stramenopiles</taxon>
        <taxon>Oomycota</taxon>
        <taxon>Saprolegniomycetes</taxon>
        <taxon>Saprolegniales</taxon>
        <taxon>Verrucalvaceae</taxon>
        <taxon>Aphanomyces</taxon>
    </lineage>
</organism>
<evidence type="ECO:0000313" key="1">
    <source>
        <dbReference type="EMBL" id="ETV95691.1"/>
    </source>
</evidence>
<proteinExistence type="predicted"/>
<dbReference type="VEuPathDB" id="FungiDB:H310_11107"/>